<dbReference type="Gene3D" id="3.10.620.30">
    <property type="match status" value="1"/>
</dbReference>
<feature type="domain" description="Transglutaminase-like" evidence="1">
    <location>
        <begin position="672"/>
        <end position="741"/>
    </location>
</feature>
<dbReference type="SMART" id="SM00460">
    <property type="entry name" value="TGc"/>
    <property type="match status" value="2"/>
</dbReference>
<proteinExistence type="evidence at transcript level"/>
<reference evidence="2" key="1">
    <citation type="journal article" date="2001" name="Biochim. Biophys. Acta">
        <title>Molecular identification and sequence analysis of hillarin, a novel protein localized at the axon hillock.</title>
        <authorList>
            <person name="Ji Y."/>
            <person name="Schroeder D."/>
            <person name="Byrne D."/>
            <person name="Zipser B."/>
            <person name="Jellies J."/>
            <person name="Johansen K.M."/>
            <person name="Johansen J."/>
        </authorList>
    </citation>
    <scope>NUCLEOTIDE SEQUENCE</scope>
</reference>
<dbReference type="InterPro" id="IPR053041">
    <property type="entry name" value="Transglut-like_Superfamily_Mod"/>
</dbReference>
<feature type="domain" description="Transglutaminase-like" evidence="1">
    <location>
        <begin position="105"/>
        <end position="171"/>
    </location>
</feature>
<name>Q964C7_HIRME</name>
<dbReference type="InterPro" id="IPR056564">
    <property type="entry name" value="Ig-like_KY"/>
</dbReference>
<dbReference type="EMBL" id="AF339450">
    <property type="protein sequence ID" value="AAK49949.1"/>
    <property type="molecule type" value="mRNA"/>
</dbReference>
<dbReference type="Pfam" id="PF01841">
    <property type="entry name" value="Transglut_core"/>
    <property type="match status" value="1"/>
</dbReference>
<sequence length="1274" mass="144015">MTSLADFKLEVVKAGQHIPPEPPKVTKSDIYDDIAVFSSVDEHAIEESNRNHPTFRDLVWNLCFKHDFSELERARAIFRWLTCKDLHKIKFLEVKQNSPELLLSLFKEGKATYARIFECIARHAGLSCVTILGWAKGVDYHPGIPLTSQPVNHSWNAIHLDGNWHLVDCHWATRFLRSEHNSPENLIYEYDDFYFITEPDQLCLTHYPEDPVWLLLKAPILTKEKFEEYPLLKSYFFTSGMHLLNDCSLGVAHAKYGIAVISVGFSEPTAYTFKLVHGDKMQETLDGVPLTSYVLQQTLDKQVAYHLRLPQKGDYYLIVFADVLPEAPTETGEHVFKAVCEFKIVCDQPVKGNAIFPQCSDIVWGPDDATAHRFELTPHTKNGIVEVPNGHIELVFDKKADIRVYPRLVKEGISAADLKKGLSVKNEDKTVTIVADLPQEGEYGLEIFANDPSKHGDMFTHISQYLVAYPGKAIQETYGKVPSEKIYEERPIIKRIKVDTTHRYKPRQFVIKRVPDSDRKQDIYSAEYPIADGMKKTSSSVVTLESVLPEKEYQSVVSGDTFTKEITVKPPADFHVQIQDPDVAPKPEGKNISVQKLFIDPRKVFKDLDNHAVQVSGTQHETVKDIIWHLIFARGITNELDKARAIFLWLCSKDLSKLTFVNVEKGSPEEMLMKLKSGDTTYARVYETLCTYAGLHCKTLTGFAKGAEYKPGMKFAPGQKGQHSWNAVFVNGTWQLVDCHWASRRLVGDKSSADNIRFELDEYYFMPAPSQLIFSHFPDEPNWQLLNRQLTQAEFEHLVPCKPAFFKYGLQLYSHVDAIIDCNDRVTIRLDCPPNKTKSMRFTFNLKYEDGNEKFGNVPLNQFAMLEVAGNACYITIRPPEKASYLLVIYAKDLDLQSKEGVYGGICEYKIVSNTSSSPNPFPPCVHSSWGPGDSADKFDLIPQQTGSIIQTVKGVAEIKFKLGAKLRFMAKLKNTKDDDKTLSHYVLHRVIGDEAIFVVSPPYAGEFGLEIYANDPETGGQSLLHAYQYLLICKDPASPVQPFPVLPAGYLGTQSNFDKIGLRTISHEDPYLETNSGEVQISFATSQPLRTSAQLLFVSNDQNKDCSAYVLQQGSASGITFLVKLTEPGFYKFQLFANPESEPGDSLVGVYNYLINCRSTVASLVPYPKQYGPWKEGSYLYEPLEGHLQHNRSDKGSASTFNHVYFKLEIPKAIAVVVVVGEEWTQLEQKQGGVWEGEVDLEKLWENERKLMVCANLDPNDDTSYGTYLEYSM</sequence>
<dbReference type="PANTHER" id="PTHR47020:SF1">
    <property type="entry name" value="HILLARIN"/>
    <property type="match status" value="1"/>
</dbReference>
<evidence type="ECO:0000313" key="2">
    <source>
        <dbReference type="EMBL" id="AAK49949.1"/>
    </source>
</evidence>
<dbReference type="SUPFAM" id="SSF54001">
    <property type="entry name" value="Cysteine proteinases"/>
    <property type="match status" value="2"/>
</dbReference>
<dbReference type="AlphaFoldDB" id="Q964C7"/>
<evidence type="ECO:0000259" key="1">
    <source>
        <dbReference type="SMART" id="SM00460"/>
    </source>
</evidence>
<protein>
    <submittedName>
        <fullName evidence="2">Hillarin</fullName>
    </submittedName>
</protein>
<accession>Q964C7</accession>
<dbReference type="PANTHER" id="PTHR47020">
    <property type="entry name" value="HILLARIN"/>
    <property type="match status" value="1"/>
</dbReference>
<dbReference type="InterPro" id="IPR002931">
    <property type="entry name" value="Transglutaminase-like"/>
</dbReference>
<organism evidence="2">
    <name type="scientific">Hirudo medicinalis</name>
    <name type="common">Medicinal leech</name>
    <dbReference type="NCBI Taxonomy" id="6421"/>
    <lineage>
        <taxon>Eukaryota</taxon>
        <taxon>Metazoa</taxon>
        <taxon>Spiralia</taxon>
        <taxon>Lophotrochozoa</taxon>
        <taxon>Annelida</taxon>
        <taxon>Clitellata</taxon>
        <taxon>Hirudinea</taxon>
        <taxon>Hirudinida</taxon>
        <taxon>Hirudiniformes</taxon>
        <taxon>Hirudinidae</taxon>
        <taxon>Hirudo</taxon>
    </lineage>
</organism>
<dbReference type="Pfam" id="PF23265">
    <property type="entry name" value="Ig-like_KY"/>
    <property type="match status" value="4"/>
</dbReference>
<dbReference type="InterPro" id="IPR038765">
    <property type="entry name" value="Papain-like_cys_pep_sf"/>
</dbReference>